<reference evidence="3 4" key="1">
    <citation type="journal article" date="2016" name="Mol. Biol. Evol.">
        <title>Comparative Genomics of Early-Diverging Mushroom-Forming Fungi Provides Insights into the Origins of Lignocellulose Decay Capabilities.</title>
        <authorList>
            <person name="Nagy L.G."/>
            <person name="Riley R."/>
            <person name="Tritt A."/>
            <person name="Adam C."/>
            <person name="Daum C."/>
            <person name="Floudas D."/>
            <person name="Sun H."/>
            <person name="Yadav J.S."/>
            <person name="Pangilinan J."/>
            <person name="Larsson K.H."/>
            <person name="Matsuura K."/>
            <person name="Barry K."/>
            <person name="Labutti K."/>
            <person name="Kuo R."/>
            <person name="Ohm R.A."/>
            <person name="Bhattacharya S.S."/>
            <person name="Shirouzu T."/>
            <person name="Yoshinaga Y."/>
            <person name="Martin F.M."/>
            <person name="Grigoriev I.V."/>
            <person name="Hibbett D.S."/>
        </authorList>
    </citation>
    <scope>NUCLEOTIDE SEQUENCE [LARGE SCALE GENOMIC DNA]</scope>
    <source>
        <strain evidence="3 4">L-15889</strain>
    </source>
</reference>
<keyword evidence="1" id="KW-0472">Membrane</keyword>
<sequence length="73" mass="8483">MSGGFRARCLAISGFAWLVYDYCLTVKQEIKYIWAGPWSISKILFFWNRYFSPTVLILGLICLFGMDLSDELF</sequence>
<accession>A0A165TG06</accession>
<dbReference type="Proteomes" id="UP000076727">
    <property type="component" value="Unassembled WGS sequence"/>
</dbReference>
<dbReference type="EMBL" id="KV429037">
    <property type="protein sequence ID" value="KZT73381.1"/>
    <property type="molecule type" value="Genomic_DNA"/>
</dbReference>
<evidence type="ECO:0000256" key="1">
    <source>
        <dbReference type="SAM" id="Phobius"/>
    </source>
</evidence>
<evidence type="ECO:0000313" key="4">
    <source>
        <dbReference type="Proteomes" id="UP000076727"/>
    </source>
</evidence>
<dbReference type="OrthoDB" id="2745134at2759"/>
<evidence type="ECO:0000259" key="2">
    <source>
        <dbReference type="Pfam" id="PF20151"/>
    </source>
</evidence>
<dbReference type="InterPro" id="IPR045340">
    <property type="entry name" value="DUF6533"/>
</dbReference>
<proteinExistence type="predicted"/>
<feature type="domain" description="DUF6533" evidence="2">
    <location>
        <begin position="9"/>
        <end position="53"/>
    </location>
</feature>
<keyword evidence="1" id="KW-0812">Transmembrane</keyword>
<dbReference type="Pfam" id="PF20151">
    <property type="entry name" value="DUF6533"/>
    <property type="match status" value="1"/>
</dbReference>
<feature type="transmembrane region" description="Helical" evidence="1">
    <location>
        <begin position="47"/>
        <end position="66"/>
    </location>
</feature>
<dbReference type="AlphaFoldDB" id="A0A165TG06"/>
<name>A0A165TG06_9APHY</name>
<protein>
    <recommendedName>
        <fullName evidence="2">DUF6533 domain-containing protein</fullName>
    </recommendedName>
</protein>
<keyword evidence="4" id="KW-1185">Reference proteome</keyword>
<evidence type="ECO:0000313" key="3">
    <source>
        <dbReference type="EMBL" id="KZT73381.1"/>
    </source>
</evidence>
<organism evidence="3 4">
    <name type="scientific">Daedalea quercina L-15889</name>
    <dbReference type="NCBI Taxonomy" id="1314783"/>
    <lineage>
        <taxon>Eukaryota</taxon>
        <taxon>Fungi</taxon>
        <taxon>Dikarya</taxon>
        <taxon>Basidiomycota</taxon>
        <taxon>Agaricomycotina</taxon>
        <taxon>Agaricomycetes</taxon>
        <taxon>Polyporales</taxon>
        <taxon>Fomitopsis</taxon>
    </lineage>
</organism>
<gene>
    <name evidence="3" type="ORF">DAEQUDRAFT_467319</name>
</gene>
<keyword evidence="1" id="KW-1133">Transmembrane helix</keyword>